<evidence type="ECO:0000256" key="5">
    <source>
        <dbReference type="ARBA" id="ARBA00023136"/>
    </source>
</evidence>
<evidence type="ECO:0000256" key="1">
    <source>
        <dbReference type="ARBA" id="ARBA00004651"/>
    </source>
</evidence>
<protein>
    <recommendedName>
        <fullName evidence="6">TVP38/TMEM64 family membrane protein</fullName>
    </recommendedName>
</protein>
<dbReference type="STRING" id="329726.AM1_3651"/>
<accession>B0C3E2</accession>
<evidence type="ECO:0000313" key="9">
    <source>
        <dbReference type="Proteomes" id="UP000000268"/>
    </source>
</evidence>
<reference evidence="8 9" key="1">
    <citation type="journal article" date="2008" name="Proc. Natl. Acad. Sci. U.S.A.">
        <title>Niche adaptation and genome expansion in the chlorophyll d-producing cyanobacterium Acaryochloris marina.</title>
        <authorList>
            <person name="Swingley W.D."/>
            <person name="Chen M."/>
            <person name="Cheung P.C."/>
            <person name="Conrad A.L."/>
            <person name="Dejesa L.C."/>
            <person name="Hao J."/>
            <person name="Honchak B.M."/>
            <person name="Karbach L.E."/>
            <person name="Kurdoglu A."/>
            <person name="Lahiri S."/>
            <person name="Mastrian S.D."/>
            <person name="Miyashita H."/>
            <person name="Page L."/>
            <person name="Ramakrishna P."/>
            <person name="Satoh S."/>
            <person name="Sattley W.M."/>
            <person name="Shimada Y."/>
            <person name="Taylor H.L."/>
            <person name="Tomo T."/>
            <person name="Tsuchiya T."/>
            <person name="Wang Z.T."/>
            <person name="Raymond J."/>
            <person name="Mimuro M."/>
            <person name="Blankenship R.E."/>
            <person name="Touchman J.W."/>
        </authorList>
    </citation>
    <scope>NUCLEOTIDE SEQUENCE [LARGE SCALE GENOMIC DNA]</scope>
    <source>
        <strain evidence="9">MBIC 11017</strain>
    </source>
</reference>
<feature type="transmembrane region" description="Helical" evidence="6">
    <location>
        <begin position="64"/>
        <end position="83"/>
    </location>
</feature>
<gene>
    <name evidence="8" type="ordered locus">AM1_3651</name>
</gene>
<dbReference type="HOGENOM" id="CLU_038944_8_1_3"/>
<dbReference type="GO" id="GO:0005886">
    <property type="term" value="C:plasma membrane"/>
    <property type="evidence" value="ECO:0007669"/>
    <property type="project" value="UniProtKB-SubCell"/>
</dbReference>
<proteinExistence type="inferred from homology"/>
<keyword evidence="9" id="KW-1185">Reference proteome</keyword>
<organism evidence="8 9">
    <name type="scientific">Acaryochloris marina (strain MBIC 11017)</name>
    <dbReference type="NCBI Taxonomy" id="329726"/>
    <lineage>
        <taxon>Bacteria</taxon>
        <taxon>Bacillati</taxon>
        <taxon>Cyanobacteriota</taxon>
        <taxon>Cyanophyceae</taxon>
        <taxon>Acaryochloridales</taxon>
        <taxon>Acaryochloridaceae</taxon>
        <taxon>Acaryochloris</taxon>
    </lineage>
</organism>
<feature type="transmembrane region" description="Helical" evidence="6">
    <location>
        <begin position="31"/>
        <end position="52"/>
    </location>
</feature>
<dbReference type="Pfam" id="PF09335">
    <property type="entry name" value="VTT_dom"/>
    <property type="match status" value="1"/>
</dbReference>
<dbReference type="AlphaFoldDB" id="B0C3E2"/>
<comment type="similarity">
    <text evidence="6">Belongs to the TVP38/TMEM64 family.</text>
</comment>
<dbReference type="KEGG" id="amr:AM1_3651"/>
<keyword evidence="3 6" id="KW-0812">Transmembrane</keyword>
<keyword evidence="4 6" id="KW-1133">Transmembrane helix</keyword>
<dbReference type="InterPro" id="IPR015414">
    <property type="entry name" value="TMEM64"/>
</dbReference>
<evidence type="ECO:0000313" key="8">
    <source>
        <dbReference type="EMBL" id="ABW28641.1"/>
    </source>
</evidence>
<dbReference type="Proteomes" id="UP000000268">
    <property type="component" value="Chromosome"/>
</dbReference>
<feature type="transmembrane region" description="Helical" evidence="6">
    <location>
        <begin position="141"/>
        <end position="163"/>
    </location>
</feature>
<evidence type="ECO:0000256" key="3">
    <source>
        <dbReference type="ARBA" id="ARBA00022692"/>
    </source>
</evidence>
<dbReference type="PANTHER" id="PTHR12677:SF59">
    <property type="entry name" value="GOLGI APPARATUS MEMBRANE PROTEIN TVP38-RELATED"/>
    <property type="match status" value="1"/>
</dbReference>
<evidence type="ECO:0000256" key="2">
    <source>
        <dbReference type="ARBA" id="ARBA00022475"/>
    </source>
</evidence>
<evidence type="ECO:0000256" key="6">
    <source>
        <dbReference type="RuleBase" id="RU366058"/>
    </source>
</evidence>
<feature type="domain" description="VTT" evidence="7">
    <location>
        <begin position="46"/>
        <end position="161"/>
    </location>
</feature>
<evidence type="ECO:0000256" key="4">
    <source>
        <dbReference type="ARBA" id="ARBA00022989"/>
    </source>
</evidence>
<name>B0C3E2_ACAM1</name>
<sequence>MTDYLPSLSLQVFTVEGFQNLVNQIGPWGPIAYIGLLIISVVASQIPGAPLAISAGVLWGPLTAGVYTIIGGFLGAVLAYGLGKYLGQSFLQTLTGKRITISPDLATNLMGWFIFVSRLLPVLSFDLVSYGAGMAGLSFPIYAAATLVGMIPSTLLLTYMGGIVDPSQMLGLTGLLLVSIIGLPIVVVRLTGDRLTTLVKIESA</sequence>
<dbReference type="InterPro" id="IPR032816">
    <property type="entry name" value="VTT_dom"/>
</dbReference>
<keyword evidence="2 6" id="KW-1003">Cell membrane</keyword>
<keyword evidence="5 6" id="KW-0472">Membrane</keyword>
<feature type="transmembrane region" description="Helical" evidence="6">
    <location>
        <begin position="169"/>
        <end position="190"/>
    </location>
</feature>
<dbReference type="EMBL" id="CP000828">
    <property type="protein sequence ID" value="ABW28641.1"/>
    <property type="molecule type" value="Genomic_DNA"/>
</dbReference>
<dbReference type="eggNOG" id="COG0398">
    <property type="taxonomic scope" value="Bacteria"/>
</dbReference>
<feature type="transmembrane region" description="Helical" evidence="6">
    <location>
        <begin position="109"/>
        <end position="129"/>
    </location>
</feature>
<dbReference type="PANTHER" id="PTHR12677">
    <property type="entry name" value="GOLGI APPARATUS MEMBRANE PROTEIN TVP38-RELATED"/>
    <property type="match status" value="1"/>
</dbReference>
<comment type="subcellular location">
    <subcellularLocation>
        <location evidence="1 6">Cell membrane</location>
        <topology evidence="1 6">Multi-pass membrane protein</topology>
    </subcellularLocation>
</comment>
<evidence type="ECO:0000259" key="7">
    <source>
        <dbReference type="Pfam" id="PF09335"/>
    </source>
</evidence>